<evidence type="ECO:0000256" key="2">
    <source>
        <dbReference type="ARBA" id="ARBA00022723"/>
    </source>
</evidence>
<accession>A0ABU6ALP3</accession>
<evidence type="ECO:0000259" key="6">
    <source>
        <dbReference type="SMART" id="SM00829"/>
    </source>
</evidence>
<name>A0ABU6ALP3_9PSEU</name>
<comment type="similarity">
    <text evidence="5">Belongs to the zinc-containing alcohol dehydrogenase family.</text>
</comment>
<evidence type="ECO:0000313" key="8">
    <source>
        <dbReference type="Proteomes" id="UP001327093"/>
    </source>
</evidence>
<keyword evidence="4" id="KW-0560">Oxidoreductase</keyword>
<dbReference type="Proteomes" id="UP001327093">
    <property type="component" value="Unassembled WGS sequence"/>
</dbReference>
<keyword evidence="8" id="KW-1185">Reference proteome</keyword>
<evidence type="ECO:0000256" key="1">
    <source>
        <dbReference type="ARBA" id="ARBA00001947"/>
    </source>
</evidence>
<dbReference type="Gene3D" id="3.90.180.10">
    <property type="entry name" value="Medium-chain alcohol dehydrogenases, catalytic domain"/>
    <property type="match status" value="1"/>
</dbReference>
<gene>
    <name evidence="7" type="ORF">R4I43_33595</name>
</gene>
<dbReference type="RefSeq" id="WP_324269767.1">
    <property type="nucleotide sequence ID" value="NZ_JAWLNX010000043.1"/>
</dbReference>
<keyword evidence="2 5" id="KW-0479">Metal-binding</keyword>
<dbReference type="PROSITE" id="PS00059">
    <property type="entry name" value="ADH_ZINC"/>
    <property type="match status" value="1"/>
</dbReference>
<dbReference type="InterPro" id="IPR050129">
    <property type="entry name" value="Zn_alcohol_dh"/>
</dbReference>
<dbReference type="Gene3D" id="3.40.50.720">
    <property type="entry name" value="NAD(P)-binding Rossmann-like Domain"/>
    <property type="match status" value="1"/>
</dbReference>
<dbReference type="InterPro" id="IPR013154">
    <property type="entry name" value="ADH-like_N"/>
</dbReference>
<dbReference type="Pfam" id="PF08240">
    <property type="entry name" value="ADH_N"/>
    <property type="match status" value="1"/>
</dbReference>
<dbReference type="InterPro" id="IPR011032">
    <property type="entry name" value="GroES-like_sf"/>
</dbReference>
<dbReference type="EMBL" id="JAWLNX010000043">
    <property type="protein sequence ID" value="MEB3372347.1"/>
    <property type="molecule type" value="Genomic_DNA"/>
</dbReference>
<reference evidence="7 8" key="1">
    <citation type="submission" date="2023-10" db="EMBL/GenBank/DDBJ databases">
        <title>Saccharopolyspora sp. nov., isolated from mangrove soil.</title>
        <authorList>
            <person name="Lu Y."/>
            <person name="Liu W."/>
        </authorList>
    </citation>
    <scope>NUCLEOTIDE SEQUENCE [LARGE SCALE GENOMIC DNA]</scope>
    <source>
        <strain evidence="7 8">S2-29</strain>
    </source>
</reference>
<evidence type="ECO:0000256" key="3">
    <source>
        <dbReference type="ARBA" id="ARBA00022833"/>
    </source>
</evidence>
<proteinExistence type="inferred from homology"/>
<keyword evidence="3 5" id="KW-0862">Zinc</keyword>
<evidence type="ECO:0000256" key="5">
    <source>
        <dbReference type="RuleBase" id="RU361277"/>
    </source>
</evidence>
<dbReference type="SUPFAM" id="SSF50129">
    <property type="entry name" value="GroES-like"/>
    <property type="match status" value="1"/>
</dbReference>
<dbReference type="InterPro" id="IPR002328">
    <property type="entry name" value="ADH_Zn_CS"/>
</dbReference>
<dbReference type="CDD" id="cd08239">
    <property type="entry name" value="THR_DH_like"/>
    <property type="match status" value="1"/>
</dbReference>
<dbReference type="SMART" id="SM00829">
    <property type="entry name" value="PKS_ER"/>
    <property type="match status" value="1"/>
</dbReference>
<comment type="cofactor">
    <cofactor evidence="1 5">
        <name>Zn(2+)</name>
        <dbReference type="ChEBI" id="CHEBI:29105"/>
    </cofactor>
</comment>
<dbReference type="PANTHER" id="PTHR43401">
    <property type="entry name" value="L-THREONINE 3-DEHYDROGENASE"/>
    <property type="match status" value="1"/>
</dbReference>
<sequence length="345" mass="36164">MKGAVFLGDRKVELREFPDPEPGPGEVIVQTRASGMCGSDLHVYRHQPGGPATQGDRIVGHEPAGVVCQVGQGVTPDVASVGDRVMIHHYIGCTRCDACRLGWPQMCTGAPFQAFGTQVHGGHAPLIKAPASTLVLLDPALSFEAGATIGCGTGTAWGALDRLGNVGGETLVVFGQGPVGLSATLLATARGARVIAVDPEPARRAHARRLGAAAVLDPTANDPVEALRDLTSGGAAFVLETSGNSAAITAGLQSLRPWGSICLVGLGGEVGFRVEDHFRSQITLMTSWTLSIVAQRRCAEFIATRELPVDDIFTHRWDLDDVVEAYANFDLQAGGKGVILFEQDA</sequence>
<comment type="caution">
    <text evidence="7">The sequence shown here is derived from an EMBL/GenBank/DDBJ whole genome shotgun (WGS) entry which is preliminary data.</text>
</comment>
<dbReference type="Pfam" id="PF00107">
    <property type="entry name" value="ADH_zinc_N"/>
    <property type="match status" value="1"/>
</dbReference>
<dbReference type="InterPro" id="IPR013149">
    <property type="entry name" value="ADH-like_C"/>
</dbReference>
<dbReference type="InterPro" id="IPR036291">
    <property type="entry name" value="NAD(P)-bd_dom_sf"/>
</dbReference>
<protein>
    <submittedName>
        <fullName evidence="7">Zinc-binding dehydrogenase</fullName>
    </submittedName>
</protein>
<evidence type="ECO:0000256" key="4">
    <source>
        <dbReference type="ARBA" id="ARBA00023002"/>
    </source>
</evidence>
<dbReference type="InterPro" id="IPR020843">
    <property type="entry name" value="ER"/>
</dbReference>
<evidence type="ECO:0000313" key="7">
    <source>
        <dbReference type="EMBL" id="MEB3372347.1"/>
    </source>
</evidence>
<feature type="domain" description="Enoyl reductase (ER)" evidence="6">
    <location>
        <begin position="8"/>
        <end position="339"/>
    </location>
</feature>
<dbReference type="PANTHER" id="PTHR43401:SF5">
    <property type="entry name" value="ALCOHOL DEHYDROGENASE-RELATED"/>
    <property type="match status" value="1"/>
</dbReference>
<dbReference type="SUPFAM" id="SSF51735">
    <property type="entry name" value="NAD(P)-binding Rossmann-fold domains"/>
    <property type="match status" value="1"/>
</dbReference>
<organism evidence="7 8">
    <name type="scientific">Saccharopolyspora mangrovi</name>
    <dbReference type="NCBI Taxonomy" id="3082379"/>
    <lineage>
        <taxon>Bacteria</taxon>
        <taxon>Bacillati</taxon>
        <taxon>Actinomycetota</taxon>
        <taxon>Actinomycetes</taxon>
        <taxon>Pseudonocardiales</taxon>
        <taxon>Pseudonocardiaceae</taxon>
        <taxon>Saccharopolyspora</taxon>
    </lineage>
</organism>